<feature type="compositionally biased region" description="Low complexity" evidence="1">
    <location>
        <begin position="42"/>
        <end position="52"/>
    </location>
</feature>
<dbReference type="EMBL" id="JACGWK010000009">
    <property type="protein sequence ID" value="KAL0333816.1"/>
    <property type="molecule type" value="Genomic_DNA"/>
</dbReference>
<accession>A0AAW2MTI9</accession>
<reference evidence="2" key="1">
    <citation type="submission" date="2020-06" db="EMBL/GenBank/DDBJ databases">
        <authorList>
            <person name="Li T."/>
            <person name="Hu X."/>
            <person name="Zhang T."/>
            <person name="Song X."/>
            <person name="Zhang H."/>
            <person name="Dai N."/>
            <person name="Sheng W."/>
            <person name="Hou X."/>
            <person name="Wei L."/>
        </authorList>
    </citation>
    <scope>NUCLEOTIDE SEQUENCE</scope>
    <source>
        <strain evidence="2">G01</strain>
        <tissue evidence="2">Leaf</tissue>
    </source>
</reference>
<gene>
    <name evidence="2" type="ORF">Sangu_1537800</name>
</gene>
<sequence>MSSPEPVSPPSESPPMSPMTPTSINEIVASMRQLHLNKVKSMPSSWLGSSSSPRLKMTPPGYFSLPTTPTRTVTRPGISYFDTWDSPQQEEEEPMEMVESGRDLRAKMFEKLSKENPWIGSTRNQTQTRTWAGYLTW</sequence>
<feature type="region of interest" description="Disordered" evidence="1">
    <location>
        <begin position="1"/>
        <end position="23"/>
    </location>
</feature>
<feature type="compositionally biased region" description="Pro residues" evidence="1">
    <location>
        <begin position="1"/>
        <end position="18"/>
    </location>
</feature>
<dbReference type="AlphaFoldDB" id="A0AAW2MTI9"/>
<feature type="region of interest" description="Disordered" evidence="1">
    <location>
        <begin position="42"/>
        <end position="69"/>
    </location>
</feature>
<comment type="caution">
    <text evidence="2">The sequence shown here is derived from an EMBL/GenBank/DDBJ whole genome shotgun (WGS) entry which is preliminary data.</text>
</comment>
<protein>
    <submittedName>
        <fullName evidence="2">Zinc finger CCCH domain-containing protein 20</fullName>
    </submittedName>
</protein>
<organism evidence="2">
    <name type="scientific">Sesamum angustifolium</name>
    <dbReference type="NCBI Taxonomy" id="2727405"/>
    <lineage>
        <taxon>Eukaryota</taxon>
        <taxon>Viridiplantae</taxon>
        <taxon>Streptophyta</taxon>
        <taxon>Embryophyta</taxon>
        <taxon>Tracheophyta</taxon>
        <taxon>Spermatophyta</taxon>
        <taxon>Magnoliopsida</taxon>
        <taxon>eudicotyledons</taxon>
        <taxon>Gunneridae</taxon>
        <taxon>Pentapetalae</taxon>
        <taxon>asterids</taxon>
        <taxon>lamiids</taxon>
        <taxon>Lamiales</taxon>
        <taxon>Pedaliaceae</taxon>
        <taxon>Sesamum</taxon>
    </lineage>
</organism>
<reference evidence="2" key="2">
    <citation type="journal article" date="2024" name="Plant">
        <title>Genomic evolution and insights into agronomic trait innovations of Sesamum species.</title>
        <authorList>
            <person name="Miao H."/>
            <person name="Wang L."/>
            <person name="Qu L."/>
            <person name="Liu H."/>
            <person name="Sun Y."/>
            <person name="Le M."/>
            <person name="Wang Q."/>
            <person name="Wei S."/>
            <person name="Zheng Y."/>
            <person name="Lin W."/>
            <person name="Duan Y."/>
            <person name="Cao H."/>
            <person name="Xiong S."/>
            <person name="Wang X."/>
            <person name="Wei L."/>
            <person name="Li C."/>
            <person name="Ma Q."/>
            <person name="Ju M."/>
            <person name="Zhao R."/>
            <person name="Li G."/>
            <person name="Mu C."/>
            <person name="Tian Q."/>
            <person name="Mei H."/>
            <person name="Zhang T."/>
            <person name="Gao T."/>
            <person name="Zhang H."/>
        </authorList>
    </citation>
    <scope>NUCLEOTIDE SEQUENCE</scope>
    <source>
        <strain evidence="2">G01</strain>
    </source>
</reference>
<name>A0AAW2MTI9_9LAMI</name>
<evidence type="ECO:0000256" key="1">
    <source>
        <dbReference type="SAM" id="MobiDB-lite"/>
    </source>
</evidence>
<evidence type="ECO:0000313" key="2">
    <source>
        <dbReference type="EMBL" id="KAL0333816.1"/>
    </source>
</evidence>
<proteinExistence type="predicted"/>